<protein>
    <submittedName>
        <fullName evidence="1">Uncharacterized protein</fullName>
    </submittedName>
</protein>
<accession>A0A5B7IE04</accession>
<proteinExistence type="predicted"/>
<evidence type="ECO:0000313" key="1">
    <source>
        <dbReference type="EMBL" id="MPC79777.1"/>
    </source>
</evidence>
<name>A0A5B7IE04_PORTR</name>
<dbReference type="Proteomes" id="UP000324222">
    <property type="component" value="Unassembled WGS sequence"/>
</dbReference>
<dbReference type="AlphaFoldDB" id="A0A5B7IE04"/>
<dbReference type="EMBL" id="VSRR010052053">
    <property type="protein sequence ID" value="MPC79777.1"/>
    <property type="molecule type" value="Genomic_DNA"/>
</dbReference>
<comment type="caution">
    <text evidence="1">The sequence shown here is derived from an EMBL/GenBank/DDBJ whole genome shotgun (WGS) entry which is preliminary data.</text>
</comment>
<keyword evidence="2" id="KW-1185">Reference proteome</keyword>
<gene>
    <name evidence="1" type="ORF">E2C01_074323</name>
</gene>
<sequence>MRGPSNPGGRDKERGRENILGTRVGRNTLPLFL</sequence>
<reference evidence="1 2" key="1">
    <citation type="submission" date="2019-05" db="EMBL/GenBank/DDBJ databases">
        <title>Another draft genome of Portunus trituberculatus and its Hox gene families provides insights of decapod evolution.</title>
        <authorList>
            <person name="Jeong J.-H."/>
            <person name="Song I."/>
            <person name="Kim S."/>
            <person name="Choi T."/>
            <person name="Kim D."/>
            <person name="Ryu S."/>
            <person name="Kim W."/>
        </authorList>
    </citation>
    <scope>NUCLEOTIDE SEQUENCE [LARGE SCALE GENOMIC DNA]</scope>
    <source>
        <tissue evidence="1">Muscle</tissue>
    </source>
</reference>
<evidence type="ECO:0000313" key="2">
    <source>
        <dbReference type="Proteomes" id="UP000324222"/>
    </source>
</evidence>
<organism evidence="1 2">
    <name type="scientific">Portunus trituberculatus</name>
    <name type="common">Swimming crab</name>
    <name type="synonym">Neptunus trituberculatus</name>
    <dbReference type="NCBI Taxonomy" id="210409"/>
    <lineage>
        <taxon>Eukaryota</taxon>
        <taxon>Metazoa</taxon>
        <taxon>Ecdysozoa</taxon>
        <taxon>Arthropoda</taxon>
        <taxon>Crustacea</taxon>
        <taxon>Multicrustacea</taxon>
        <taxon>Malacostraca</taxon>
        <taxon>Eumalacostraca</taxon>
        <taxon>Eucarida</taxon>
        <taxon>Decapoda</taxon>
        <taxon>Pleocyemata</taxon>
        <taxon>Brachyura</taxon>
        <taxon>Eubrachyura</taxon>
        <taxon>Portunoidea</taxon>
        <taxon>Portunidae</taxon>
        <taxon>Portuninae</taxon>
        <taxon>Portunus</taxon>
    </lineage>
</organism>